<gene>
    <name evidence="1" type="ORF">AWRI4619_LOCUS3519</name>
</gene>
<organism evidence="1 2">
    <name type="scientific">Aureobasidium vineae</name>
    <dbReference type="NCBI Taxonomy" id="2773715"/>
    <lineage>
        <taxon>Eukaryota</taxon>
        <taxon>Fungi</taxon>
        <taxon>Dikarya</taxon>
        <taxon>Ascomycota</taxon>
        <taxon>Pezizomycotina</taxon>
        <taxon>Dothideomycetes</taxon>
        <taxon>Dothideomycetidae</taxon>
        <taxon>Dothideales</taxon>
        <taxon>Saccotheciaceae</taxon>
        <taxon>Aureobasidium</taxon>
    </lineage>
</organism>
<dbReference type="Proteomes" id="UP000716446">
    <property type="component" value="Unassembled WGS sequence"/>
</dbReference>
<keyword evidence="2" id="KW-1185">Reference proteome</keyword>
<dbReference type="EMBL" id="CAIJEN010000004">
    <property type="protein sequence ID" value="CAD0084952.1"/>
    <property type="molecule type" value="Genomic_DNA"/>
</dbReference>
<reference evidence="1" key="1">
    <citation type="submission" date="2020-06" db="EMBL/GenBank/DDBJ databases">
        <authorList>
            <person name="Onetto C."/>
        </authorList>
    </citation>
    <scope>NUCLEOTIDE SEQUENCE</scope>
</reference>
<protein>
    <submittedName>
        <fullName evidence="1">Uncharacterized protein</fullName>
    </submittedName>
</protein>
<accession>A0A9N8JBU5</accession>
<proteinExistence type="predicted"/>
<evidence type="ECO:0000313" key="1">
    <source>
        <dbReference type="EMBL" id="CAD0084952.1"/>
    </source>
</evidence>
<dbReference type="AlphaFoldDB" id="A0A9N8JBU5"/>
<name>A0A9N8JBU5_9PEZI</name>
<sequence>MALKIEIQGEGAASRMADKVEIHIGFKSKSFYRHEASITLFKAVEQLAEILKQLSPKLENCTSMFQATANGPITSWSIGTQHSQSQTTPIANTKAHQTTHIITTSLDIAIHDLKILDQVSRAITKTPCVARLAAKDALNKAIAIASSIGFDGVTAEEVVLQASQQTLLNASSHFVEEDLMRQLPYQVRPSGCFGQDFDSGHGYNYDHSDSKWASHDEAGDLDVWTLILAPEEIVLAARIVAKFSATSSTGWVYEELDQHRFLTR</sequence>
<comment type="caution">
    <text evidence="1">The sequence shown here is derived from an EMBL/GenBank/DDBJ whole genome shotgun (WGS) entry which is preliminary data.</text>
</comment>
<evidence type="ECO:0000313" key="2">
    <source>
        <dbReference type="Proteomes" id="UP000716446"/>
    </source>
</evidence>